<evidence type="ECO:0000313" key="1">
    <source>
        <dbReference type="EMBL" id="MBA0598375.1"/>
    </source>
</evidence>
<protein>
    <submittedName>
        <fullName evidence="1">Uncharacterized protein</fullName>
    </submittedName>
</protein>
<dbReference type="EMBL" id="JABEZZ010000010">
    <property type="protein sequence ID" value="MBA0598375.1"/>
    <property type="molecule type" value="Genomic_DNA"/>
</dbReference>
<reference evidence="1 2" key="1">
    <citation type="journal article" date="2019" name="Genome Biol. Evol.">
        <title>Insights into the evolution of the New World diploid cottons (Gossypium, subgenus Houzingenia) based on genome sequencing.</title>
        <authorList>
            <person name="Grover C.E."/>
            <person name="Arick M.A. 2nd"/>
            <person name="Thrash A."/>
            <person name="Conover J.L."/>
            <person name="Sanders W.S."/>
            <person name="Peterson D.G."/>
            <person name="Frelichowski J.E."/>
            <person name="Scheffler J.A."/>
            <person name="Scheffler B.E."/>
            <person name="Wendel J.F."/>
        </authorList>
    </citation>
    <scope>NUCLEOTIDE SEQUENCE [LARGE SCALE GENOMIC DNA]</scope>
    <source>
        <strain evidence="1">8</strain>
        <tissue evidence="1">Leaf</tissue>
    </source>
</reference>
<sequence>KGIARIIKTPPKKVWSDQYHLGSSAVFLDVLEDHTMPLVPFVTERIPLPLMLRTPGYPKLKLPYWQPMQQSPLIPSSKLPPADTSFTLSYGLPS</sequence>
<name>A0A7J8Q9V6_GOSRA</name>
<proteinExistence type="predicted"/>
<dbReference type="AlphaFoldDB" id="A0A7J8Q9V6"/>
<accession>A0A7J8Q9V6</accession>
<gene>
    <name evidence="1" type="ORF">Gorai_008140</name>
</gene>
<evidence type="ECO:0000313" key="2">
    <source>
        <dbReference type="Proteomes" id="UP000593578"/>
    </source>
</evidence>
<feature type="non-terminal residue" evidence="1">
    <location>
        <position position="1"/>
    </location>
</feature>
<organism evidence="1 2">
    <name type="scientific">Gossypium raimondii</name>
    <name type="common">Peruvian cotton</name>
    <name type="synonym">Gossypium klotzschianum subsp. raimondii</name>
    <dbReference type="NCBI Taxonomy" id="29730"/>
    <lineage>
        <taxon>Eukaryota</taxon>
        <taxon>Viridiplantae</taxon>
        <taxon>Streptophyta</taxon>
        <taxon>Embryophyta</taxon>
        <taxon>Tracheophyta</taxon>
        <taxon>Spermatophyta</taxon>
        <taxon>Magnoliopsida</taxon>
        <taxon>eudicotyledons</taxon>
        <taxon>Gunneridae</taxon>
        <taxon>Pentapetalae</taxon>
        <taxon>rosids</taxon>
        <taxon>malvids</taxon>
        <taxon>Malvales</taxon>
        <taxon>Malvaceae</taxon>
        <taxon>Malvoideae</taxon>
        <taxon>Gossypium</taxon>
    </lineage>
</organism>
<dbReference type="Proteomes" id="UP000593578">
    <property type="component" value="Unassembled WGS sequence"/>
</dbReference>
<comment type="caution">
    <text evidence="1">The sequence shown here is derived from an EMBL/GenBank/DDBJ whole genome shotgun (WGS) entry which is preliminary data.</text>
</comment>